<evidence type="ECO:0000313" key="2">
    <source>
        <dbReference type="EMBL" id="SVD44339.1"/>
    </source>
</evidence>
<organism evidence="2">
    <name type="scientific">marine metagenome</name>
    <dbReference type="NCBI Taxonomy" id="408172"/>
    <lineage>
        <taxon>unclassified sequences</taxon>
        <taxon>metagenomes</taxon>
        <taxon>ecological metagenomes</taxon>
    </lineage>
</organism>
<evidence type="ECO:0000256" key="1">
    <source>
        <dbReference type="SAM" id="MobiDB-lite"/>
    </source>
</evidence>
<gene>
    <name evidence="2" type="ORF">METZ01_LOCUS397193</name>
</gene>
<sequence>MRQQAQQNDSDDQQHDPADNWRGLIGHELAYGAENTGSDDGPSDGAGAAGY</sequence>
<protein>
    <submittedName>
        <fullName evidence="2">Uncharacterized protein</fullName>
    </submittedName>
</protein>
<name>A0A382VCZ1_9ZZZZ</name>
<feature type="non-terminal residue" evidence="2">
    <location>
        <position position="51"/>
    </location>
</feature>
<dbReference type="EMBL" id="UINC01150991">
    <property type="protein sequence ID" value="SVD44339.1"/>
    <property type="molecule type" value="Genomic_DNA"/>
</dbReference>
<dbReference type="AlphaFoldDB" id="A0A382VCZ1"/>
<proteinExistence type="predicted"/>
<feature type="compositionally biased region" description="Low complexity" evidence="1">
    <location>
        <begin position="38"/>
        <end position="51"/>
    </location>
</feature>
<feature type="region of interest" description="Disordered" evidence="1">
    <location>
        <begin position="1"/>
        <end position="51"/>
    </location>
</feature>
<accession>A0A382VCZ1</accession>
<reference evidence="2" key="1">
    <citation type="submission" date="2018-05" db="EMBL/GenBank/DDBJ databases">
        <authorList>
            <person name="Lanie J.A."/>
            <person name="Ng W.-L."/>
            <person name="Kazmierczak K.M."/>
            <person name="Andrzejewski T.M."/>
            <person name="Davidsen T.M."/>
            <person name="Wayne K.J."/>
            <person name="Tettelin H."/>
            <person name="Glass J.I."/>
            <person name="Rusch D."/>
            <person name="Podicherti R."/>
            <person name="Tsui H.-C.T."/>
            <person name="Winkler M.E."/>
        </authorList>
    </citation>
    <scope>NUCLEOTIDE SEQUENCE</scope>
</reference>